<evidence type="ECO:0000313" key="2">
    <source>
        <dbReference type="Proteomes" id="UP000254597"/>
    </source>
</evidence>
<sequence>MAVLTRPFSAFEVQKAKLGTTDYELFVITSGKKSGAFATNVPVRLPEPPLPWGIFPPCNLPAPGHCTLNTLPCCLEALTRKFCDGRKNVTHNQADK</sequence>
<protein>
    <submittedName>
        <fullName evidence="1">Uncharacterized protein</fullName>
    </submittedName>
</protein>
<evidence type="ECO:0000313" key="1">
    <source>
        <dbReference type="EMBL" id="SUF58158.1"/>
    </source>
</evidence>
<dbReference type="AlphaFoldDB" id="A0A379QLP6"/>
<dbReference type="Proteomes" id="UP000254597">
    <property type="component" value="Unassembled WGS sequence"/>
</dbReference>
<reference evidence="1 2" key="1">
    <citation type="submission" date="2018-06" db="EMBL/GenBank/DDBJ databases">
        <authorList>
            <consortium name="Pathogen Informatics"/>
            <person name="Doyle S."/>
        </authorList>
    </citation>
    <scope>NUCLEOTIDE SEQUENCE [LARGE SCALE GENOMIC DNA]</scope>
    <source>
        <strain evidence="1 2">NCTC10252</strain>
    </source>
</reference>
<organism evidence="1 2">
    <name type="scientific">Salmonella enterica</name>
    <name type="common">Salmonella choleraesuis</name>
    <dbReference type="NCBI Taxonomy" id="28901"/>
    <lineage>
        <taxon>Bacteria</taxon>
        <taxon>Pseudomonadati</taxon>
        <taxon>Pseudomonadota</taxon>
        <taxon>Gammaproteobacteria</taxon>
        <taxon>Enterobacterales</taxon>
        <taxon>Enterobacteriaceae</taxon>
        <taxon>Salmonella</taxon>
    </lineage>
</organism>
<accession>A0A379QLP6</accession>
<name>A0A379QLP6_SALER</name>
<dbReference type="EMBL" id="UGWP01000004">
    <property type="protein sequence ID" value="SUF58158.1"/>
    <property type="molecule type" value="Genomic_DNA"/>
</dbReference>
<gene>
    <name evidence="1" type="ORF">NCTC10252_03458</name>
</gene>
<proteinExistence type="predicted"/>